<feature type="transmembrane region" description="Helical" evidence="6">
    <location>
        <begin position="306"/>
        <end position="326"/>
    </location>
</feature>
<evidence type="ECO:0000256" key="3">
    <source>
        <dbReference type="ARBA" id="ARBA00022692"/>
    </source>
</evidence>
<keyword evidence="5 6" id="KW-0472">Membrane</keyword>
<sequence length="499" mass="53384">MTDAATPSQTTTEAVPGYKTGFGTPLYRGYVLSSLLVVYIFNFIDRSIFGILTEPMKLSLQLEDWHMGLLGGLAFAIFYTTLGIPIARVAERRSRMMIIVISLTLWSLMTVLCGFATSFMTLFIFRLLVGVGEAGCTPPAQSVIADYFKPTSRATAASIYALGVPLGGMLAGLAAGPINDYVTGENVYNLFGSWGWTWAQGLVDWNSLEGWRIAFIAVGLPGVLFALILFFTVKEPPRGYSDPPGAPRKAVPDGFGTVLKDLMKKPTYVHVVAGAAIASFAGYGVAAFSTSFLLRTHGLTLTEAALIFSLVLGVMAAIGVFLSGFLADRLSVRYPTALSWMPALGMGLSVPLYWLGYLSPTVPLMIPPLMLAATLHYFYLGPMYAVSAGVVDSRTRATAVAITLFAVNLIGIGLGPTLIGFLSTGLKTMMLDGNTIGLTLQMCKDVTVLAADQAAACRDADARGLQWSIIIFASLYGWAAIHYLLAGKTLSRDMLSKTA</sequence>
<dbReference type="InterPro" id="IPR020846">
    <property type="entry name" value="MFS_dom"/>
</dbReference>
<evidence type="ECO:0000256" key="6">
    <source>
        <dbReference type="SAM" id="Phobius"/>
    </source>
</evidence>
<feature type="transmembrane region" description="Helical" evidence="6">
    <location>
        <begin position="29"/>
        <end position="53"/>
    </location>
</feature>
<dbReference type="InterPro" id="IPR044770">
    <property type="entry name" value="MFS_spinster-like"/>
</dbReference>
<comment type="caution">
    <text evidence="8">The sequence shown here is derived from an EMBL/GenBank/DDBJ whole genome shotgun (WGS) entry which is preliminary data.</text>
</comment>
<feature type="transmembrane region" description="Helical" evidence="6">
    <location>
        <begin position="369"/>
        <end position="391"/>
    </location>
</feature>
<feature type="transmembrane region" description="Helical" evidence="6">
    <location>
        <begin position="213"/>
        <end position="233"/>
    </location>
</feature>
<gene>
    <name evidence="8" type="ORF">HHI_00505</name>
</gene>
<comment type="subcellular location">
    <subcellularLocation>
        <location evidence="1">Membrane</location>
        <topology evidence="1">Multi-pass membrane protein</topology>
    </subcellularLocation>
</comment>
<evidence type="ECO:0000313" key="8">
    <source>
        <dbReference type="EMBL" id="KCZ96114.1"/>
    </source>
</evidence>
<keyword evidence="4 6" id="KW-1133">Transmembrane helix</keyword>
<dbReference type="AlphaFoldDB" id="A0A059G0F2"/>
<keyword evidence="2" id="KW-0813">Transport</keyword>
<organism evidence="8 9">
    <name type="scientific">Hyphomonas hirschiana VP5</name>
    <dbReference type="NCBI Taxonomy" id="1280951"/>
    <lineage>
        <taxon>Bacteria</taxon>
        <taxon>Pseudomonadati</taxon>
        <taxon>Pseudomonadota</taxon>
        <taxon>Alphaproteobacteria</taxon>
        <taxon>Hyphomonadales</taxon>
        <taxon>Hyphomonadaceae</taxon>
        <taxon>Hyphomonas</taxon>
    </lineage>
</organism>
<feature type="transmembrane region" description="Helical" evidence="6">
    <location>
        <begin position="98"/>
        <end position="125"/>
    </location>
</feature>
<keyword evidence="9" id="KW-1185">Reference proteome</keyword>
<evidence type="ECO:0000256" key="4">
    <source>
        <dbReference type="ARBA" id="ARBA00022989"/>
    </source>
</evidence>
<dbReference type="GO" id="GO:0016020">
    <property type="term" value="C:membrane"/>
    <property type="evidence" value="ECO:0007669"/>
    <property type="project" value="UniProtKB-SubCell"/>
</dbReference>
<dbReference type="Proteomes" id="UP000025061">
    <property type="component" value="Unassembled WGS sequence"/>
</dbReference>
<dbReference type="InterPro" id="IPR036259">
    <property type="entry name" value="MFS_trans_sf"/>
</dbReference>
<accession>A0A059G0F2</accession>
<evidence type="ECO:0000256" key="2">
    <source>
        <dbReference type="ARBA" id="ARBA00022448"/>
    </source>
</evidence>
<feature type="transmembrane region" description="Helical" evidence="6">
    <location>
        <begin position="465"/>
        <end position="485"/>
    </location>
</feature>
<evidence type="ECO:0000256" key="1">
    <source>
        <dbReference type="ARBA" id="ARBA00004141"/>
    </source>
</evidence>
<keyword evidence="3 6" id="KW-0812">Transmembrane</keyword>
<reference evidence="8 9" key="1">
    <citation type="submission" date="2013-04" db="EMBL/GenBank/DDBJ databases">
        <title>Hyphomonas hirschiana VP5 Genome Sequencing.</title>
        <authorList>
            <person name="Lai Q."/>
            <person name="Shao Z."/>
        </authorList>
    </citation>
    <scope>NUCLEOTIDE SEQUENCE [LARGE SCALE GENOMIC DNA]</scope>
    <source>
        <strain evidence="8 9">VP5</strain>
    </source>
</reference>
<protein>
    <submittedName>
        <fullName evidence="8">Major facilitator family transporter</fullName>
    </submittedName>
</protein>
<feature type="transmembrane region" description="Helical" evidence="6">
    <location>
        <begin position="65"/>
        <end position="86"/>
    </location>
</feature>
<name>A0A059G0F2_9PROT</name>
<dbReference type="Pfam" id="PF07690">
    <property type="entry name" value="MFS_1"/>
    <property type="match status" value="1"/>
</dbReference>
<feature type="transmembrane region" description="Helical" evidence="6">
    <location>
        <begin position="338"/>
        <end position="357"/>
    </location>
</feature>
<evidence type="ECO:0000259" key="7">
    <source>
        <dbReference type="PROSITE" id="PS50850"/>
    </source>
</evidence>
<dbReference type="PROSITE" id="PS50850">
    <property type="entry name" value="MFS"/>
    <property type="match status" value="1"/>
</dbReference>
<feature type="transmembrane region" description="Helical" evidence="6">
    <location>
        <begin position="268"/>
        <end position="294"/>
    </location>
</feature>
<dbReference type="PATRIC" id="fig|1280951.3.peg.102"/>
<dbReference type="EMBL" id="ARYI01000001">
    <property type="protein sequence ID" value="KCZ96114.1"/>
    <property type="molecule type" value="Genomic_DNA"/>
</dbReference>
<evidence type="ECO:0000313" key="9">
    <source>
        <dbReference type="Proteomes" id="UP000025061"/>
    </source>
</evidence>
<evidence type="ECO:0000256" key="5">
    <source>
        <dbReference type="ARBA" id="ARBA00023136"/>
    </source>
</evidence>
<proteinExistence type="predicted"/>
<dbReference type="PANTHER" id="PTHR23505:SF79">
    <property type="entry name" value="PROTEIN SPINSTER"/>
    <property type="match status" value="1"/>
</dbReference>
<dbReference type="InterPro" id="IPR011701">
    <property type="entry name" value="MFS"/>
</dbReference>
<dbReference type="PANTHER" id="PTHR23505">
    <property type="entry name" value="SPINSTER"/>
    <property type="match status" value="1"/>
</dbReference>
<dbReference type="Gene3D" id="1.20.1250.20">
    <property type="entry name" value="MFS general substrate transporter like domains"/>
    <property type="match status" value="2"/>
</dbReference>
<dbReference type="SUPFAM" id="SSF103473">
    <property type="entry name" value="MFS general substrate transporter"/>
    <property type="match status" value="1"/>
</dbReference>
<dbReference type="GO" id="GO:0022857">
    <property type="term" value="F:transmembrane transporter activity"/>
    <property type="evidence" value="ECO:0007669"/>
    <property type="project" value="InterPro"/>
</dbReference>
<dbReference type="RefSeq" id="WP_011645975.1">
    <property type="nucleotide sequence ID" value="NZ_ARYI01000001.1"/>
</dbReference>
<dbReference type="CDD" id="cd17328">
    <property type="entry name" value="MFS_spinster_like"/>
    <property type="match status" value="1"/>
</dbReference>
<dbReference type="OrthoDB" id="7473300at2"/>
<feature type="domain" description="Major facilitator superfamily (MFS) profile" evidence="7">
    <location>
        <begin position="31"/>
        <end position="491"/>
    </location>
</feature>
<feature type="transmembrane region" description="Helical" evidence="6">
    <location>
        <begin position="398"/>
        <end position="422"/>
    </location>
</feature>